<evidence type="ECO:0000313" key="8">
    <source>
        <dbReference type="Proteomes" id="UP000443582"/>
    </source>
</evidence>
<gene>
    <name evidence="7" type="ORF">DAY19_11160</name>
</gene>
<keyword evidence="8" id="KW-1185">Reference proteome</keyword>
<comment type="similarity">
    <text evidence="2">Belongs to the FAD-dependent glycerol-3-phosphate dehydrogenase family.</text>
</comment>
<sequence length="438" mass="50562">MIKNLGETKDTYSTIIIGGGIVGAGVFRDLSLHDIDCLIIDKKDFSSQTSSKSSKMLHGGIRYLENFDFPLVWEALHEKNLWLKIAPHLCFEEKFYLPIYSDSIRPKWMIRIGLFLYDLLSSFENSPYEMKSKEESVAINKDLKEQDLRGSGVYHDAVVDDARLTIEVLRDGALNPRCHALNHTSLEKYEFLESKKVAVTLKDEITGESKKIHCKDIVFATGPFTDQIMSMNKDIHWEPKLLPSRGSHIWLDKDRLKIETAILLTPNDGRVIFVIPQGDRILVGTTESKVEEDYFDLSPSDEEITYLLANLNQYFPKANVEKEDILSSFAGIRPLVKDDSTAALGKTARVHKHYQPLHNCHVLVGGKYTTFRTMAQDVTRIIVHNHKKAYDHSKTVAPFRFKMRYNPFKDKATQEQIEEMKKYEFVRCEEDLKRRYRY</sequence>
<keyword evidence="4" id="KW-0274">FAD</keyword>
<feature type="domain" description="FAD dependent oxidoreductase" evidence="6">
    <location>
        <begin position="15"/>
        <end position="348"/>
    </location>
</feature>
<dbReference type="InterPro" id="IPR006076">
    <property type="entry name" value="FAD-dep_OxRdtase"/>
</dbReference>
<keyword evidence="3" id="KW-0285">Flavoprotein</keyword>
<dbReference type="PANTHER" id="PTHR11985:SF15">
    <property type="entry name" value="GLYCEROL-3-PHOSPHATE DEHYDROGENASE, MITOCHONDRIAL"/>
    <property type="match status" value="1"/>
</dbReference>
<evidence type="ECO:0000256" key="1">
    <source>
        <dbReference type="ARBA" id="ARBA00001974"/>
    </source>
</evidence>
<evidence type="ECO:0000256" key="5">
    <source>
        <dbReference type="ARBA" id="ARBA00023002"/>
    </source>
</evidence>
<dbReference type="PANTHER" id="PTHR11985">
    <property type="entry name" value="GLYCEROL-3-PHOSPHATE DEHYDROGENASE"/>
    <property type="match status" value="1"/>
</dbReference>
<protein>
    <submittedName>
        <fullName evidence="7">Glycerol-3-phosphate dehydrogenase/oxidase</fullName>
    </submittedName>
</protein>
<evidence type="ECO:0000256" key="2">
    <source>
        <dbReference type="ARBA" id="ARBA00007330"/>
    </source>
</evidence>
<evidence type="ECO:0000259" key="6">
    <source>
        <dbReference type="Pfam" id="PF01266"/>
    </source>
</evidence>
<dbReference type="Gene3D" id="3.30.9.10">
    <property type="entry name" value="D-Amino Acid Oxidase, subunit A, domain 2"/>
    <property type="match status" value="1"/>
</dbReference>
<organism evidence="7 8">
    <name type="scientific">Halobacteriovorax vibrionivorans</name>
    <dbReference type="NCBI Taxonomy" id="2152716"/>
    <lineage>
        <taxon>Bacteria</taxon>
        <taxon>Pseudomonadati</taxon>
        <taxon>Bdellovibrionota</taxon>
        <taxon>Bacteriovoracia</taxon>
        <taxon>Bacteriovoracales</taxon>
        <taxon>Halobacteriovoraceae</taxon>
        <taxon>Halobacteriovorax</taxon>
    </lineage>
</organism>
<accession>A0ABY0IEL8</accession>
<name>A0ABY0IEL8_9BACT</name>
<dbReference type="EMBL" id="QDKL01000003">
    <property type="protein sequence ID" value="RZF20538.1"/>
    <property type="molecule type" value="Genomic_DNA"/>
</dbReference>
<dbReference type="Gene3D" id="3.50.50.60">
    <property type="entry name" value="FAD/NAD(P)-binding domain"/>
    <property type="match status" value="1"/>
</dbReference>
<evidence type="ECO:0000256" key="3">
    <source>
        <dbReference type="ARBA" id="ARBA00022630"/>
    </source>
</evidence>
<comment type="caution">
    <text evidence="7">The sequence shown here is derived from an EMBL/GenBank/DDBJ whole genome shotgun (WGS) entry which is preliminary data.</text>
</comment>
<dbReference type="Pfam" id="PF01266">
    <property type="entry name" value="DAO"/>
    <property type="match status" value="1"/>
</dbReference>
<dbReference type="SUPFAM" id="SSF51905">
    <property type="entry name" value="FAD/NAD(P)-binding domain"/>
    <property type="match status" value="1"/>
</dbReference>
<reference evidence="8" key="1">
    <citation type="journal article" date="2019" name="Int. J. Syst. Evol. Microbiol.">
        <title>Halobacteriovorax valvorus sp. nov., a novel prokaryotic predator isolated from coastal seawater of China.</title>
        <authorList>
            <person name="Chen M.-X."/>
        </authorList>
    </citation>
    <scope>NUCLEOTIDE SEQUENCE [LARGE SCALE GENOMIC DNA]</scope>
    <source>
        <strain evidence="8">BL9</strain>
    </source>
</reference>
<dbReference type="InterPro" id="IPR036188">
    <property type="entry name" value="FAD/NAD-bd_sf"/>
</dbReference>
<dbReference type="RefSeq" id="WP_115362451.1">
    <property type="nucleotide sequence ID" value="NZ_QDKL01000003.1"/>
</dbReference>
<keyword evidence="5" id="KW-0560">Oxidoreductase</keyword>
<dbReference type="PRINTS" id="PR01001">
    <property type="entry name" value="FADG3PDH"/>
</dbReference>
<evidence type="ECO:0000256" key="4">
    <source>
        <dbReference type="ARBA" id="ARBA00022827"/>
    </source>
</evidence>
<proteinExistence type="inferred from homology"/>
<comment type="cofactor">
    <cofactor evidence="1">
        <name>FAD</name>
        <dbReference type="ChEBI" id="CHEBI:57692"/>
    </cofactor>
</comment>
<dbReference type="InterPro" id="IPR000447">
    <property type="entry name" value="G3P_DH_FAD-dep"/>
</dbReference>
<evidence type="ECO:0000313" key="7">
    <source>
        <dbReference type="EMBL" id="RZF20538.1"/>
    </source>
</evidence>
<dbReference type="Proteomes" id="UP000443582">
    <property type="component" value="Unassembled WGS sequence"/>
</dbReference>